<reference evidence="1 3" key="1">
    <citation type="journal article" date="2016" name="Genome Announc.">
        <title>Complete Genome Sequence of the Amino Acid-Fermenting Clostridium propionicum X2 (DSM 1682).</title>
        <authorList>
            <person name="Poehlein A."/>
            <person name="Schlien K."/>
            <person name="Chowdhury N.P."/>
            <person name="Gottschalk G."/>
            <person name="Buckel W."/>
            <person name="Daniel R."/>
        </authorList>
    </citation>
    <scope>NUCLEOTIDE SEQUENCE [LARGE SCALE GENOMIC DNA]</scope>
    <source>
        <strain evidence="1 3">X2</strain>
    </source>
</reference>
<dbReference type="KEGG" id="cpro:CPRO_16920"/>
<gene>
    <name evidence="1" type="ORF">CPRO_16920</name>
    <name evidence="2" type="ORF">SAMN02745151_02671</name>
</gene>
<proteinExistence type="predicted"/>
<dbReference type="Proteomes" id="UP000184204">
    <property type="component" value="Unassembled WGS sequence"/>
</dbReference>
<evidence type="ECO:0000313" key="3">
    <source>
        <dbReference type="Proteomes" id="UP000068026"/>
    </source>
</evidence>
<evidence type="ECO:0000313" key="4">
    <source>
        <dbReference type="Proteomes" id="UP000184204"/>
    </source>
</evidence>
<reference evidence="2" key="3">
    <citation type="submission" date="2016-11" db="EMBL/GenBank/DDBJ databases">
        <authorList>
            <person name="Varghese N."/>
            <person name="Submissions S."/>
        </authorList>
    </citation>
    <scope>NUCLEOTIDE SEQUENCE</scope>
    <source>
        <strain evidence="2">DSM 1682</strain>
    </source>
</reference>
<dbReference type="AlphaFoldDB" id="A0A0X1U8N0"/>
<evidence type="ECO:0000313" key="1">
    <source>
        <dbReference type="EMBL" id="AMJ41282.1"/>
    </source>
</evidence>
<protein>
    <submittedName>
        <fullName evidence="2">Uncharacterized protein</fullName>
    </submittedName>
</protein>
<keyword evidence="3" id="KW-1185">Reference proteome</keyword>
<name>A0A0X1U8N0_ANAPI</name>
<accession>A0A0X1U8N0</accession>
<dbReference type="Proteomes" id="UP000068026">
    <property type="component" value="Chromosome"/>
</dbReference>
<dbReference type="EMBL" id="CP014223">
    <property type="protein sequence ID" value="AMJ41282.1"/>
    <property type="molecule type" value="Genomic_DNA"/>
</dbReference>
<evidence type="ECO:0000313" key="2">
    <source>
        <dbReference type="EMBL" id="SHF06535.1"/>
    </source>
</evidence>
<dbReference type="EMBL" id="FQUA01000015">
    <property type="protein sequence ID" value="SHF06535.1"/>
    <property type="molecule type" value="Genomic_DNA"/>
</dbReference>
<sequence length="50" mass="5509">MLCFCKQGIIKSGKRKSNPTIGPEIKGVIVGLNYLRSTRSAGEEKIYCYG</sequence>
<reference evidence="4" key="4">
    <citation type="submission" date="2016-11" db="EMBL/GenBank/DDBJ databases">
        <authorList>
            <person name="Jaros S."/>
            <person name="Januszkiewicz K."/>
            <person name="Wedrychowicz H."/>
        </authorList>
    </citation>
    <scope>NUCLEOTIDE SEQUENCE [LARGE SCALE GENOMIC DNA]</scope>
    <source>
        <strain evidence="4">DSM 1682</strain>
    </source>
</reference>
<reference evidence="3" key="2">
    <citation type="submission" date="2016-01" db="EMBL/GenBank/DDBJ databases">
        <authorList>
            <person name="Poehlein A."/>
            <person name="Schlien K."/>
            <person name="Gottschalk G."/>
            <person name="Buckel W."/>
            <person name="Daniel R."/>
        </authorList>
    </citation>
    <scope>NUCLEOTIDE SEQUENCE [LARGE SCALE GENOMIC DNA]</scope>
    <source>
        <strain evidence="3">X2</strain>
    </source>
</reference>
<organism evidence="2 4">
    <name type="scientific">Anaerotignum propionicum DSM 1682</name>
    <dbReference type="NCBI Taxonomy" id="991789"/>
    <lineage>
        <taxon>Bacteria</taxon>
        <taxon>Bacillati</taxon>
        <taxon>Bacillota</taxon>
        <taxon>Clostridia</taxon>
        <taxon>Lachnospirales</taxon>
        <taxon>Anaerotignaceae</taxon>
        <taxon>Anaerotignum</taxon>
    </lineage>
</organism>